<proteinExistence type="inferred from homology"/>
<accession>A0A917H002</accession>
<feature type="transmembrane region" description="Helical" evidence="8">
    <location>
        <begin position="300"/>
        <end position="323"/>
    </location>
</feature>
<keyword evidence="4" id="KW-0309">Germination</keyword>
<dbReference type="GO" id="GO:0016020">
    <property type="term" value="C:membrane"/>
    <property type="evidence" value="ECO:0007669"/>
    <property type="project" value="UniProtKB-SubCell"/>
</dbReference>
<dbReference type="PANTHER" id="PTHR34975:SF2">
    <property type="entry name" value="SPORE GERMINATION PROTEIN A2"/>
    <property type="match status" value="1"/>
</dbReference>
<evidence type="ECO:0000256" key="3">
    <source>
        <dbReference type="ARBA" id="ARBA00022448"/>
    </source>
</evidence>
<keyword evidence="10" id="KW-1185">Reference proteome</keyword>
<evidence type="ECO:0000256" key="8">
    <source>
        <dbReference type="SAM" id="Phobius"/>
    </source>
</evidence>
<keyword evidence="5 8" id="KW-0812">Transmembrane</keyword>
<feature type="transmembrane region" description="Helical" evidence="8">
    <location>
        <begin position="219"/>
        <end position="241"/>
    </location>
</feature>
<feature type="transmembrane region" description="Helical" evidence="8">
    <location>
        <begin position="269"/>
        <end position="288"/>
    </location>
</feature>
<keyword evidence="7 8" id="KW-0472">Membrane</keyword>
<keyword evidence="6 8" id="KW-1133">Transmembrane helix</keyword>
<evidence type="ECO:0000313" key="9">
    <source>
        <dbReference type="EMBL" id="GGG63087.1"/>
    </source>
</evidence>
<dbReference type="RefSeq" id="WP_229692045.1">
    <property type="nucleotide sequence ID" value="NZ_BMHY01000002.1"/>
</dbReference>
<sequence>MEKTKEKLAPFHVMILIFMTQSGVMAFILPQLLADNFGTNGWASLIGFGLLATLNVALIGLVYKLGKGRSIFVILEQAFPKFLIFPIYVAVASLWTMIGCLAGKEYVMIFQMFAFPTTNPMLFKLVLDVLVFWLLTKGIYNISKAATIFFWLFFWMVFLLFFFYGEFQWARLTPFLFKGGKYEWMKNVDIYSAFLGCELSMLLFSYSNKRTKLIQSTMWANLITTASYVYMAIMLFGIYSLKQLQTKNFPVLDALAYIRFPFVERVENLFYGFFMFSAIFSVLLFVWSAKEMLHQIVPKVRGSAIGFIIMAAAYFIAMIPDILNEVGEWLSILSLIEIGVAFGLPVVLIVVLLIQNNGGKQAYE</sequence>
<reference evidence="9 10" key="1">
    <citation type="journal article" date="2014" name="Int. J. Syst. Evol. Microbiol.">
        <title>Complete genome sequence of Corynebacterium casei LMG S-19264T (=DSM 44701T), isolated from a smear-ripened cheese.</title>
        <authorList>
            <consortium name="US DOE Joint Genome Institute (JGI-PGF)"/>
            <person name="Walter F."/>
            <person name="Albersmeier A."/>
            <person name="Kalinowski J."/>
            <person name="Ruckert C."/>
        </authorList>
    </citation>
    <scope>NUCLEOTIDE SEQUENCE [LARGE SCALE GENOMIC DNA]</scope>
    <source>
        <strain evidence="9 10">CGMCC 1.15286</strain>
    </source>
</reference>
<feature type="transmembrane region" description="Helical" evidence="8">
    <location>
        <begin position="148"/>
        <end position="170"/>
    </location>
</feature>
<feature type="transmembrane region" description="Helical" evidence="8">
    <location>
        <begin position="12"/>
        <end position="33"/>
    </location>
</feature>
<feature type="transmembrane region" description="Helical" evidence="8">
    <location>
        <begin position="78"/>
        <end position="98"/>
    </location>
</feature>
<dbReference type="EMBL" id="BMHY01000002">
    <property type="protein sequence ID" value="GGG63087.1"/>
    <property type="molecule type" value="Genomic_DNA"/>
</dbReference>
<comment type="caution">
    <text evidence="9">The sequence shown here is derived from an EMBL/GenBank/DDBJ whole genome shotgun (WGS) entry which is preliminary data.</text>
</comment>
<protein>
    <submittedName>
        <fullName evidence="9">Germination protein XA</fullName>
    </submittedName>
</protein>
<dbReference type="PANTHER" id="PTHR34975">
    <property type="entry name" value="SPORE GERMINATION PROTEIN A2"/>
    <property type="match status" value="1"/>
</dbReference>
<evidence type="ECO:0000256" key="4">
    <source>
        <dbReference type="ARBA" id="ARBA00022544"/>
    </source>
</evidence>
<dbReference type="AlphaFoldDB" id="A0A917H002"/>
<evidence type="ECO:0000256" key="2">
    <source>
        <dbReference type="ARBA" id="ARBA00007998"/>
    </source>
</evidence>
<evidence type="ECO:0000256" key="7">
    <source>
        <dbReference type="ARBA" id="ARBA00023136"/>
    </source>
</evidence>
<dbReference type="Pfam" id="PF03845">
    <property type="entry name" value="Spore_permease"/>
    <property type="match status" value="1"/>
</dbReference>
<evidence type="ECO:0000256" key="5">
    <source>
        <dbReference type="ARBA" id="ARBA00022692"/>
    </source>
</evidence>
<dbReference type="Gene3D" id="1.20.1740.10">
    <property type="entry name" value="Amino acid/polyamine transporter I"/>
    <property type="match status" value="1"/>
</dbReference>
<organism evidence="9 10">
    <name type="scientific">Paenibacillus radicis</name>
    <name type="common">ex Gao et al. 2016</name>
    <dbReference type="NCBI Taxonomy" id="1737354"/>
    <lineage>
        <taxon>Bacteria</taxon>
        <taxon>Bacillati</taxon>
        <taxon>Bacillota</taxon>
        <taxon>Bacilli</taxon>
        <taxon>Bacillales</taxon>
        <taxon>Paenibacillaceae</taxon>
        <taxon>Paenibacillus</taxon>
    </lineage>
</organism>
<keyword evidence="3" id="KW-0813">Transport</keyword>
<dbReference type="GO" id="GO:0009847">
    <property type="term" value="P:spore germination"/>
    <property type="evidence" value="ECO:0007669"/>
    <property type="project" value="InterPro"/>
</dbReference>
<comment type="subcellular location">
    <subcellularLocation>
        <location evidence="1">Membrane</location>
        <topology evidence="1">Multi-pass membrane protein</topology>
    </subcellularLocation>
</comment>
<dbReference type="InterPro" id="IPR004761">
    <property type="entry name" value="Spore_GerAB"/>
</dbReference>
<feature type="transmembrane region" description="Helical" evidence="8">
    <location>
        <begin position="329"/>
        <end position="354"/>
    </location>
</feature>
<name>A0A917H002_9BACL</name>
<feature type="transmembrane region" description="Helical" evidence="8">
    <location>
        <begin position="45"/>
        <end position="66"/>
    </location>
</feature>
<evidence type="ECO:0000256" key="1">
    <source>
        <dbReference type="ARBA" id="ARBA00004141"/>
    </source>
</evidence>
<comment type="similarity">
    <text evidence="2">Belongs to the amino acid-polyamine-organocation (APC) superfamily. Spore germination protein (SGP) (TC 2.A.3.9) family.</text>
</comment>
<evidence type="ECO:0000313" key="10">
    <source>
        <dbReference type="Proteomes" id="UP000600247"/>
    </source>
</evidence>
<feature type="transmembrane region" description="Helical" evidence="8">
    <location>
        <begin position="190"/>
        <end position="207"/>
    </location>
</feature>
<gene>
    <name evidence="9" type="primary">gerIB</name>
    <name evidence="9" type="ORF">GCM10010918_16190</name>
</gene>
<dbReference type="Proteomes" id="UP000600247">
    <property type="component" value="Unassembled WGS sequence"/>
</dbReference>
<feature type="transmembrane region" description="Helical" evidence="8">
    <location>
        <begin position="118"/>
        <end position="136"/>
    </location>
</feature>
<evidence type="ECO:0000256" key="6">
    <source>
        <dbReference type="ARBA" id="ARBA00022989"/>
    </source>
</evidence>